<evidence type="ECO:0000313" key="2">
    <source>
        <dbReference type="Proteomes" id="UP000482634"/>
    </source>
</evidence>
<sequence>MPAPLIEFGHQQQCPVVVQLQHYGAQGNAQLGGAALLAPSRGNGTPGH</sequence>
<organism evidence="1 2">
    <name type="scientific">Pseudomonas brassicae</name>
    <dbReference type="NCBI Taxonomy" id="2708063"/>
    <lineage>
        <taxon>Bacteria</taxon>
        <taxon>Pseudomonadati</taxon>
        <taxon>Pseudomonadota</taxon>
        <taxon>Gammaproteobacteria</taxon>
        <taxon>Pseudomonadales</taxon>
        <taxon>Pseudomonadaceae</taxon>
        <taxon>Pseudomonas</taxon>
    </lineage>
</organism>
<gene>
    <name evidence="1" type="ORF">G3436_15570</name>
</gene>
<reference evidence="1 2" key="1">
    <citation type="submission" date="2020-02" db="EMBL/GenBank/DDBJ databases">
        <title>Broccoli isolated Pseudomonas sp.</title>
        <authorList>
            <person name="Fujikawa T."/>
            <person name="Sawada H."/>
        </authorList>
    </citation>
    <scope>NUCLEOTIDE SEQUENCE [LARGE SCALE GENOMIC DNA]</scope>
    <source>
        <strain evidence="1 2">MAFF212427</strain>
    </source>
</reference>
<proteinExistence type="predicted"/>
<evidence type="ECO:0000313" key="1">
    <source>
        <dbReference type="EMBL" id="NER65025.1"/>
    </source>
</evidence>
<dbReference type="Proteomes" id="UP000482634">
    <property type="component" value="Unassembled WGS sequence"/>
</dbReference>
<name>A0A6B3NPD8_9PSED</name>
<keyword evidence="2" id="KW-1185">Reference proteome</keyword>
<dbReference type="AlphaFoldDB" id="A0A6B3NPD8"/>
<accession>A0A6B3NPD8</accession>
<dbReference type="EMBL" id="JAAHBU010000215">
    <property type="protein sequence ID" value="NER65025.1"/>
    <property type="molecule type" value="Genomic_DNA"/>
</dbReference>
<protein>
    <submittedName>
        <fullName evidence="1">Uncharacterized protein</fullName>
    </submittedName>
</protein>
<comment type="caution">
    <text evidence="1">The sequence shown here is derived from an EMBL/GenBank/DDBJ whole genome shotgun (WGS) entry which is preliminary data.</text>
</comment>
<feature type="non-terminal residue" evidence="1">
    <location>
        <position position="48"/>
    </location>
</feature>